<dbReference type="PROSITE" id="PS50003">
    <property type="entry name" value="PH_DOMAIN"/>
    <property type="match status" value="1"/>
</dbReference>
<dbReference type="SUPFAM" id="SSF50729">
    <property type="entry name" value="PH domain-like"/>
    <property type="match status" value="1"/>
</dbReference>
<dbReference type="InterPro" id="IPR050989">
    <property type="entry name" value="Rap1_Ran_GAP"/>
</dbReference>
<feature type="compositionally biased region" description="Pro residues" evidence="3">
    <location>
        <begin position="168"/>
        <end position="189"/>
    </location>
</feature>
<dbReference type="SUPFAM" id="SSF111347">
    <property type="entry name" value="Rap/Ran-GAP"/>
    <property type="match status" value="1"/>
</dbReference>
<feature type="domain" description="Rap-GAP" evidence="5">
    <location>
        <begin position="980"/>
        <end position="1188"/>
    </location>
</feature>
<feature type="domain" description="PH" evidence="4">
    <location>
        <begin position="559"/>
        <end position="671"/>
    </location>
</feature>
<dbReference type="InterPro" id="IPR015943">
    <property type="entry name" value="WD40/YVTN_repeat-like_dom_sf"/>
</dbReference>
<keyword evidence="8" id="KW-1185">Reference proteome</keyword>
<dbReference type="InterPro" id="IPR001849">
    <property type="entry name" value="PH_domain"/>
</dbReference>
<evidence type="ECO:0000313" key="7">
    <source>
        <dbReference type="EMBL" id="ELW62025.1"/>
    </source>
</evidence>
<dbReference type="PROSITE" id="PS50219">
    <property type="entry name" value="CNH"/>
    <property type="match status" value="1"/>
</dbReference>
<dbReference type="Proteomes" id="UP000011518">
    <property type="component" value="Unassembled WGS sequence"/>
</dbReference>
<dbReference type="SMART" id="SM00320">
    <property type="entry name" value="WD40"/>
    <property type="match status" value="1"/>
</dbReference>
<accession>L9KGL4</accession>
<dbReference type="InterPro" id="IPR036322">
    <property type="entry name" value="WD40_repeat_dom_sf"/>
</dbReference>
<dbReference type="eggNOG" id="KOG3417">
    <property type="taxonomic scope" value="Eukaryota"/>
</dbReference>
<evidence type="ECO:0000256" key="3">
    <source>
        <dbReference type="SAM" id="MobiDB-lite"/>
    </source>
</evidence>
<evidence type="ECO:0000259" key="6">
    <source>
        <dbReference type="PROSITE" id="PS50219"/>
    </source>
</evidence>
<proteinExistence type="predicted"/>
<dbReference type="InterPro" id="IPR001680">
    <property type="entry name" value="WD40_rpt"/>
</dbReference>
<dbReference type="InterPro" id="IPR035974">
    <property type="entry name" value="Rap/Ran-GAP_sf"/>
</dbReference>
<dbReference type="InterPro" id="IPR000331">
    <property type="entry name" value="Rap/Ran_GAP_dom"/>
</dbReference>
<feature type="region of interest" description="Disordered" evidence="3">
    <location>
        <begin position="146"/>
        <end position="198"/>
    </location>
</feature>
<dbReference type="InterPro" id="IPR011993">
    <property type="entry name" value="PH-like_dom_sf"/>
</dbReference>
<feature type="compositionally biased region" description="Basic and acidic residues" evidence="3">
    <location>
        <begin position="337"/>
        <end position="346"/>
    </location>
</feature>
<dbReference type="Pfam" id="PF02145">
    <property type="entry name" value="Rap_GAP"/>
    <property type="match status" value="1"/>
</dbReference>
<gene>
    <name evidence="7" type="ORF">TREES_T100004261</name>
</gene>
<organism evidence="7 8">
    <name type="scientific">Tupaia chinensis</name>
    <name type="common">Chinese tree shrew</name>
    <name type="synonym">Tupaia belangeri chinensis</name>
    <dbReference type="NCBI Taxonomy" id="246437"/>
    <lineage>
        <taxon>Eukaryota</taxon>
        <taxon>Metazoa</taxon>
        <taxon>Chordata</taxon>
        <taxon>Craniata</taxon>
        <taxon>Vertebrata</taxon>
        <taxon>Euteleostomi</taxon>
        <taxon>Mammalia</taxon>
        <taxon>Eutheria</taxon>
        <taxon>Euarchontoglires</taxon>
        <taxon>Scandentia</taxon>
        <taxon>Tupaiidae</taxon>
        <taxon>Tupaia</taxon>
    </lineage>
</organism>
<reference evidence="8" key="2">
    <citation type="journal article" date="2013" name="Nat. Commun.">
        <title>Genome of the Chinese tree shrew.</title>
        <authorList>
            <person name="Fan Y."/>
            <person name="Huang Z.Y."/>
            <person name="Cao C.C."/>
            <person name="Chen C.S."/>
            <person name="Chen Y.X."/>
            <person name="Fan D.D."/>
            <person name="He J."/>
            <person name="Hou H.L."/>
            <person name="Hu L."/>
            <person name="Hu X.T."/>
            <person name="Jiang X.T."/>
            <person name="Lai R."/>
            <person name="Lang Y.S."/>
            <person name="Liang B."/>
            <person name="Liao S.G."/>
            <person name="Mu D."/>
            <person name="Ma Y.Y."/>
            <person name="Niu Y.Y."/>
            <person name="Sun X.Q."/>
            <person name="Xia J.Q."/>
            <person name="Xiao J."/>
            <person name="Xiong Z.Q."/>
            <person name="Xu L."/>
            <person name="Yang L."/>
            <person name="Zhang Y."/>
            <person name="Zhao W."/>
            <person name="Zhao X.D."/>
            <person name="Zheng Y.T."/>
            <person name="Zhou J.M."/>
            <person name="Zhu Y.B."/>
            <person name="Zhang G.J."/>
            <person name="Wang J."/>
            <person name="Yao Y.G."/>
        </authorList>
    </citation>
    <scope>NUCLEOTIDE SEQUENCE [LARGE SCALE GENOMIC DNA]</scope>
</reference>
<dbReference type="EMBL" id="KB320843">
    <property type="protein sequence ID" value="ELW62025.1"/>
    <property type="molecule type" value="Genomic_DNA"/>
</dbReference>
<feature type="region of interest" description="Disordered" evidence="3">
    <location>
        <begin position="700"/>
        <end position="721"/>
    </location>
</feature>
<dbReference type="Pfam" id="PF00169">
    <property type="entry name" value="PH"/>
    <property type="match status" value="1"/>
</dbReference>
<dbReference type="PROSITE" id="PS50085">
    <property type="entry name" value="RAPGAP"/>
    <property type="match status" value="1"/>
</dbReference>
<dbReference type="PANTHER" id="PTHR15711:SF62">
    <property type="entry name" value="GTPASE-ACTIVATING RAP_RAN-GAP DOMAIN-LIKE PROTEIN 3"/>
    <property type="match status" value="1"/>
</dbReference>
<evidence type="ECO:0000259" key="5">
    <source>
        <dbReference type="PROSITE" id="PS50085"/>
    </source>
</evidence>
<dbReference type="STRING" id="246437.L9KGL4"/>
<dbReference type="GO" id="GO:0005096">
    <property type="term" value="F:GTPase activator activity"/>
    <property type="evidence" value="ECO:0007669"/>
    <property type="project" value="UniProtKB-UniRule"/>
</dbReference>
<feature type="domain" description="CNH" evidence="6">
    <location>
        <begin position="1202"/>
        <end position="1515"/>
    </location>
</feature>
<dbReference type="Pfam" id="PF00780">
    <property type="entry name" value="CNH"/>
    <property type="match status" value="1"/>
</dbReference>
<evidence type="ECO:0000256" key="2">
    <source>
        <dbReference type="PROSITE-ProRule" id="PRU00165"/>
    </source>
</evidence>
<dbReference type="CDD" id="cd13310">
    <property type="entry name" value="PH_RalGPS1_2"/>
    <property type="match status" value="1"/>
</dbReference>
<keyword evidence="1 2" id="KW-0343">GTPase activation</keyword>
<sequence>MCLLQSQEWEERSLPQLLRRGLGSSSGLFPAVRHPHTCQEKAQEVLIHSLRARMPRACASRAPALSQVPMRTSWGKGLLKPDLQQEVKGTGLGLVLEGGTRRKWKGRNEGQTGSRGDRPLHWLQLCKVQPETHLSRCVCGWQPPHTSCPQTQEKSQPWQQASEQLDPSIPPSHPSSLPPLSHEPPPSPDWPWQSSGLEKSCSLSSQPFSVDTLLVSTKHPLIESPRKPPSMMCQLSVVESKSATFPSEKARHLLDDSVLESRSPRRGLTLTSSSAVSNGLSLGSTGALLGGFCRVPDSCTVTSVWPCPLDEAVLVWPLLSPGSSESSEFSEEMSSGLERREGHGGDLGDSSDAERPGQAGRARGATAHRETDWKMPRSASPGRTQFCQTSLDVHRGRGEDNSKKAPAPATRPCLATQPCLRSSWELHTVLHPRMFSMSEGNRQQLRAGIRSDEMPHPGQWPTPLKVSPQESSWSNLAQKKALVMVWKKSNPGGPCCPQRHRAGALATCRATGSAPCRGRLYATLGPNWRVPVRNSPRTRSCVYSPTGPCICTLGNSAAVPTMEGPLRRKTLLKEGRKPALSSWTRYWVILSGSTLLYYGAKSLRGTDRKHYKSTPGKKVSIVGWMVQLPDDPEHPDIFQLNNPDKGNVYKFQTGSRFHAILWHKHLDDACKSSRPQHNDVQLYPDRVAALSAVFQGPEIDASDLGRNENQGANGRRAVEKSPNWESQTAVVAALTVLTLLLEQGGERVPRGPAMVVQAVGGHCDSGLSTAPQPPGPLMDPLTKGSCGSQMAQTLLWKAKSSLSFGIQPLQTWPMKDPELESQVNLSVSEDLGCRRGDFSRKHYGSVELLISSDADGAIQRAGRFRVENGSTDENATALPGTWRRTDVHLENPEYHTRWYFKYFLGQVHQNYIGNDAEKSPFFLSVTLSDQNNQRVPQYRAILWRKTGTQKICLPYSPTKTLSVKSILSALVVSSVFNEDLLVLEEQEGSVNFKFGVLFAKDGQLTDDEMFSNEIGSEAFQKFLNLLGDTITLKGWTGYRGGLDTKNDTTGIQSVYTVYQGHEIMFHVSTMLPYSKENKQQVERKRHIGNDIVTIVFQEGEESSPAFKPSMIRSHFTLINGEKATLETPTFAQKRRRTLDMLIRSLYQDLMPDLHKNMLNRRSFSDVLPESPKSARKKEEARQAEFVRIGQPWEPQCFCSNFPHEAVCADPWGQALLVSTDAGVLLVDDDLPSVPVFDRTLPVKQMHVLETLDLLVLRADKGKDARLFVFRLSAVQKGLEGKQAGKGRSDCRENKLEKTKGCHLYAINTHHSRELRIVVAIRNKLLLITRKHNKPSGVTGLSLLSPLSESPVEEFQYIREICLSDPPVVMTLVDGPTEESDNLICVAYRHQFDVVNESTGEAFRLHHVEANRQGLGKAECQLRLFVCNRGQILITDLWGHEGPVWQVAWAHPVYGSSLASCSYNRKVIIWKEGNSTWDTAPPTLHWAPHDCGLIPAPGSSAGTIPLLAYTQEGSGK</sequence>
<evidence type="ECO:0000313" key="8">
    <source>
        <dbReference type="Proteomes" id="UP000011518"/>
    </source>
</evidence>
<dbReference type="Gene3D" id="2.130.10.10">
    <property type="entry name" value="YVTN repeat-like/Quinoprotein amine dehydrogenase"/>
    <property type="match status" value="1"/>
</dbReference>
<feature type="compositionally biased region" description="Low complexity" evidence="3">
    <location>
        <begin position="321"/>
        <end position="336"/>
    </location>
</feature>
<name>L9KGL4_TUPCH</name>
<reference evidence="8" key="1">
    <citation type="submission" date="2012-07" db="EMBL/GenBank/DDBJ databases">
        <title>Genome of the Chinese tree shrew, a rising model animal genetically related to primates.</title>
        <authorList>
            <person name="Zhang G."/>
            <person name="Fan Y."/>
            <person name="Yao Y."/>
            <person name="Huang Z."/>
        </authorList>
    </citation>
    <scope>NUCLEOTIDE SEQUENCE [LARGE SCALE GENOMIC DNA]</scope>
</reference>
<feature type="region of interest" description="Disordered" evidence="3">
    <location>
        <begin position="321"/>
        <end position="385"/>
    </location>
</feature>
<dbReference type="FunFam" id="2.30.29.30:FF:000152">
    <property type="entry name" value="ras-specific guanine nucleotide-releasing factor RalGPS1 isoform X1"/>
    <property type="match status" value="1"/>
</dbReference>
<evidence type="ECO:0000259" key="4">
    <source>
        <dbReference type="PROSITE" id="PS50003"/>
    </source>
</evidence>
<dbReference type="SMART" id="SM00233">
    <property type="entry name" value="PH"/>
    <property type="match status" value="1"/>
</dbReference>
<dbReference type="GO" id="GO:0051056">
    <property type="term" value="P:regulation of small GTPase mediated signal transduction"/>
    <property type="evidence" value="ECO:0007669"/>
    <property type="project" value="InterPro"/>
</dbReference>
<dbReference type="InParanoid" id="L9KGL4"/>
<feature type="compositionally biased region" description="Polar residues" evidence="3">
    <location>
        <begin position="146"/>
        <end position="165"/>
    </location>
</feature>
<dbReference type="InterPro" id="IPR001180">
    <property type="entry name" value="CNH_dom"/>
</dbReference>
<evidence type="ECO:0000256" key="1">
    <source>
        <dbReference type="ARBA" id="ARBA00022468"/>
    </source>
</evidence>
<dbReference type="Gene3D" id="2.30.29.30">
    <property type="entry name" value="Pleckstrin-homology domain (PH domain)/Phosphotyrosine-binding domain (PTB)"/>
    <property type="match status" value="1"/>
</dbReference>
<dbReference type="PANTHER" id="PTHR15711">
    <property type="entry name" value="RAP GTPASE-ACTIVATING PROTEIN"/>
    <property type="match status" value="1"/>
</dbReference>
<protein>
    <submittedName>
        <fullName evidence="7">GTPase-activating Rap/Ran-GAP domain-like protein 3</fullName>
    </submittedName>
</protein>
<dbReference type="SUPFAM" id="SSF50978">
    <property type="entry name" value="WD40 repeat-like"/>
    <property type="match status" value="1"/>
</dbReference>
<dbReference type="Gene3D" id="3.40.50.11210">
    <property type="entry name" value="Rap/Ran-GAP"/>
    <property type="match status" value="1"/>
</dbReference>